<comment type="caution">
    <text evidence="2">The sequence shown here is derived from an EMBL/GenBank/DDBJ whole genome shotgun (WGS) entry which is preliminary data.</text>
</comment>
<dbReference type="Proteomes" id="UP000271683">
    <property type="component" value="Unassembled WGS sequence"/>
</dbReference>
<dbReference type="SUPFAM" id="SSF56601">
    <property type="entry name" value="beta-lactamase/transpeptidase-like"/>
    <property type="match status" value="1"/>
</dbReference>
<gene>
    <name evidence="2" type="ORF">EDD30_5892</name>
</gene>
<dbReference type="InterPro" id="IPR001466">
    <property type="entry name" value="Beta-lactam-related"/>
</dbReference>
<feature type="domain" description="Beta-lactamase-related" evidence="1">
    <location>
        <begin position="24"/>
        <end position="282"/>
    </location>
</feature>
<dbReference type="OrthoDB" id="9809635at2"/>
<dbReference type="InterPro" id="IPR050491">
    <property type="entry name" value="AmpC-like"/>
</dbReference>
<dbReference type="AlphaFoldDB" id="A0A3N1GRQ4"/>
<reference evidence="2 3" key="1">
    <citation type="submission" date="2018-11" db="EMBL/GenBank/DDBJ databases">
        <title>Sequencing the genomes of 1000 actinobacteria strains.</title>
        <authorList>
            <person name="Klenk H.-P."/>
        </authorList>
    </citation>
    <scope>NUCLEOTIDE SEQUENCE [LARGE SCALE GENOMIC DNA]</scope>
    <source>
        <strain evidence="2 3">DSM 43634</strain>
    </source>
</reference>
<evidence type="ECO:0000313" key="2">
    <source>
        <dbReference type="EMBL" id="ROP32935.1"/>
    </source>
</evidence>
<dbReference type="InterPro" id="IPR012338">
    <property type="entry name" value="Beta-lactam/transpept-like"/>
</dbReference>
<dbReference type="PANTHER" id="PTHR46825">
    <property type="entry name" value="D-ALANYL-D-ALANINE-CARBOXYPEPTIDASE/ENDOPEPTIDASE AMPH"/>
    <property type="match status" value="1"/>
</dbReference>
<name>A0A3N1GRQ4_9ACTN</name>
<organism evidence="2 3">
    <name type="scientific">Couchioplanes caeruleus</name>
    <dbReference type="NCBI Taxonomy" id="56438"/>
    <lineage>
        <taxon>Bacteria</taxon>
        <taxon>Bacillati</taxon>
        <taxon>Actinomycetota</taxon>
        <taxon>Actinomycetes</taxon>
        <taxon>Micromonosporales</taxon>
        <taxon>Micromonosporaceae</taxon>
        <taxon>Couchioplanes</taxon>
    </lineage>
</organism>
<sequence>MRQGGLVRLDRGDEVVVGGDSPIRYQLASVSKQFTAAALLLLAQERRVRLDDPLDRWIAGWPGVTLHHLLAHTSGIGHWDDYPMIDLGVPVGQAELVDAFRAVPPLFRPGADWRYSSPAYVLAAQVVERVADMAYPEFLAHRVFGPAGLTATFAGASGDRADIAAGHDEHGASLPSWDLQVVGMGAGDVWSTTGDMVRWMSRLWAGDVLCEPWRTLMLTERAPTGQADEHSRGYGYGWFVGCFGGEPWFQHSGHNAGYKTFAACLPRSDRRIVVLCNSEAMDPPALFTLLRSLL</sequence>
<dbReference type="Gene3D" id="3.40.710.10">
    <property type="entry name" value="DD-peptidase/beta-lactamase superfamily"/>
    <property type="match status" value="1"/>
</dbReference>
<evidence type="ECO:0000259" key="1">
    <source>
        <dbReference type="Pfam" id="PF00144"/>
    </source>
</evidence>
<dbReference type="EMBL" id="RJKL01000001">
    <property type="protein sequence ID" value="ROP32935.1"/>
    <property type="molecule type" value="Genomic_DNA"/>
</dbReference>
<dbReference type="Pfam" id="PF00144">
    <property type="entry name" value="Beta-lactamase"/>
    <property type="match status" value="1"/>
</dbReference>
<accession>A0A3N1GRQ4</accession>
<dbReference type="PANTHER" id="PTHR46825:SF9">
    <property type="entry name" value="BETA-LACTAMASE-RELATED DOMAIN-CONTAINING PROTEIN"/>
    <property type="match status" value="1"/>
</dbReference>
<protein>
    <submittedName>
        <fullName evidence="2">CubicO group peptidase (Beta-lactamase class C family)</fullName>
    </submittedName>
</protein>
<proteinExistence type="predicted"/>
<evidence type="ECO:0000313" key="3">
    <source>
        <dbReference type="Proteomes" id="UP000271683"/>
    </source>
</evidence>